<feature type="transmembrane region" description="Helical" evidence="7">
    <location>
        <begin position="12"/>
        <end position="32"/>
    </location>
</feature>
<evidence type="ECO:0000259" key="8">
    <source>
        <dbReference type="Pfam" id="PF20684"/>
    </source>
</evidence>
<evidence type="ECO:0000256" key="6">
    <source>
        <dbReference type="SAM" id="MobiDB-lite"/>
    </source>
</evidence>
<dbReference type="AlphaFoldDB" id="A0A2J6Q4J2"/>
<dbReference type="OrthoDB" id="3923077at2759"/>
<organism evidence="9 10">
    <name type="scientific">Hyaloscypha hepaticicola</name>
    <dbReference type="NCBI Taxonomy" id="2082293"/>
    <lineage>
        <taxon>Eukaryota</taxon>
        <taxon>Fungi</taxon>
        <taxon>Dikarya</taxon>
        <taxon>Ascomycota</taxon>
        <taxon>Pezizomycotina</taxon>
        <taxon>Leotiomycetes</taxon>
        <taxon>Helotiales</taxon>
        <taxon>Hyaloscyphaceae</taxon>
        <taxon>Hyaloscypha</taxon>
    </lineage>
</organism>
<evidence type="ECO:0000256" key="2">
    <source>
        <dbReference type="ARBA" id="ARBA00022692"/>
    </source>
</evidence>
<evidence type="ECO:0000256" key="3">
    <source>
        <dbReference type="ARBA" id="ARBA00022989"/>
    </source>
</evidence>
<dbReference type="Pfam" id="PF20684">
    <property type="entry name" value="Fung_rhodopsin"/>
    <property type="match status" value="1"/>
</dbReference>
<sequence>MYGGVTRGAQVTGIVMCSLSLTWISTILRFYVRISILKFVGREDWLTIAAMIPFTVFCCLCMLDESYGLGAHMENIDAGFKQTGFKIIFICELLYVVSTTVTKISISAYFLRLSIKKYQRVVIFTTLSIVLIFSTMYFFFLLFQCTPINFLWTQYEDGQGTCLRSPMLASVTYAHCAMSALTDWSFGILPVFFVWKMQMTARTKLSVILVLSLGFFASTATIVRIVYVKSLTDTEDWSWEGINLVKWSMVEPAIAITAMNIATLRPMFNNFFHFASSRRVDSTVDSEEGRSSDDSQFPQKRCRGHANYVNANEYSVEFAQLLGLSRVGVTTSITAGGSEEERKQMRNIFMLGKRSRSAMREKCDTESQTELNPVPMPEETIDWSGGIKATTVVTQSRQ</sequence>
<feature type="transmembrane region" description="Helical" evidence="7">
    <location>
        <begin position="247"/>
        <end position="268"/>
    </location>
</feature>
<dbReference type="PANTHER" id="PTHR33048:SF96">
    <property type="entry name" value="INTEGRAL MEMBRANE PROTEIN"/>
    <property type="match status" value="1"/>
</dbReference>
<keyword evidence="3 7" id="KW-1133">Transmembrane helix</keyword>
<comment type="subcellular location">
    <subcellularLocation>
        <location evidence="1">Membrane</location>
        <topology evidence="1">Multi-pass membrane protein</topology>
    </subcellularLocation>
</comment>
<evidence type="ECO:0000313" key="10">
    <source>
        <dbReference type="Proteomes" id="UP000235672"/>
    </source>
</evidence>
<name>A0A2J6Q4J2_9HELO</name>
<comment type="similarity">
    <text evidence="5">Belongs to the SAT4 family.</text>
</comment>
<keyword evidence="10" id="KW-1185">Reference proteome</keyword>
<keyword evidence="4 7" id="KW-0472">Membrane</keyword>
<keyword evidence="2 7" id="KW-0812">Transmembrane</keyword>
<feature type="region of interest" description="Disordered" evidence="6">
    <location>
        <begin position="365"/>
        <end position="386"/>
    </location>
</feature>
<feature type="transmembrane region" description="Helical" evidence="7">
    <location>
        <begin position="172"/>
        <end position="195"/>
    </location>
</feature>
<feature type="transmembrane region" description="Helical" evidence="7">
    <location>
        <begin position="87"/>
        <end position="111"/>
    </location>
</feature>
<feature type="transmembrane region" description="Helical" evidence="7">
    <location>
        <begin position="123"/>
        <end position="152"/>
    </location>
</feature>
<feature type="domain" description="Rhodopsin" evidence="8">
    <location>
        <begin position="28"/>
        <end position="269"/>
    </location>
</feature>
<dbReference type="GO" id="GO:0016020">
    <property type="term" value="C:membrane"/>
    <property type="evidence" value="ECO:0007669"/>
    <property type="project" value="UniProtKB-SubCell"/>
</dbReference>
<dbReference type="InterPro" id="IPR049326">
    <property type="entry name" value="Rhodopsin_dom_fungi"/>
</dbReference>
<protein>
    <recommendedName>
        <fullName evidence="8">Rhodopsin domain-containing protein</fullName>
    </recommendedName>
</protein>
<dbReference type="InterPro" id="IPR052337">
    <property type="entry name" value="SAT4-like"/>
</dbReference>
<evidence type="ECO:0000256" key="7">
    <source>
        <dbReference type="SAM" id="Phobius"/>
    </source>
</evidence>
<dbReference type="Proteomes" id="UP000235672">
    <property type="component" value="Unassembled WGS sequence"/>
</dbReference>
<evidence type="ECO:0000256" key="5">
    <source>
        <dbReference type="ARBA" id="ARBA00038359"/>
    </source>
</evidence>
<evidence type="ECO:0000313" key="9">
    <source>
        <dbReference type="EMBL" id="PMD21210.1"/>
    </source>
</evidence>
<reference evidence="9 10" key="1">
    <citation type="submission" date="2016-05" db="EMBL/GenBank/DDBJ databases">
        <title>A degradative enzymes factory behind the ericoid mycorrhizal symbiosis.</title>
        <authorList>
            <consortium name="DOE Joint Genome Institute"/>
            <person name="Martino E."/>
            <person name="Morin E."/>
            <person name="Grelet G."/>
            <person name="Kuo A."/>
            <person name="Kohler A."/>
            <person name="Daghino S."/>
            <person name="Barry K."/>
            <person name="Choi C."/>
            <person name="Cichocki N."/>
            <person name="Clum A."/>
            <person name="Copeland A."/>
            <person name="Hainaut M."/>
            <person name="Haridas S."/>
            <person name="Labutti K."/>
            <person name="Lindquist E."/>
            <person name="Lipzen A."/>
            <person name="Khouja H.-R."/>
            <person name="Murat C."/>
            <person name="Ohm R."/>
            <person name="Olson A."/>
            <person name="Spatafora J."/>
            <person name="Veneault-Fourrey C."/>
            <person name="Henrissat B."/>
            <person name="Grigoriev I."/>
            <person name="Martin F."/>
            <person name="Perotto S."/>
        </authorList>
    </citation>
    <scope>NUCLEOTIDE SEQUENCE [LARGE SCALE GENOMIC DNA]</scope>
    <source>
        <strain evidence="9 10">UAMH 7357</strain>
    </source>
</reference>
<accession>A0A2J6Q4J2</accession>
<feature type="transmembrane region" description="Helical" evidence="7">
    <location>
        <begin position="207"/>
        <end position="227"/>
    </location>
</feature>
<evidence type="ECO:0000256" key="1">
    <source>
        <dbReference type="ARBA" id="ARBA00004141"/>
    </source>
</evidence>
<dbReference type="PANTHER" id="PTHR33048">
    <property type="entry name" value="PTH11-LIKE INTEGRAL MEMBRANE PROTEIN (AFU_ORTHOLOGUE AFUA_5G11245)"/>
    <property type="match status" value="1"/>
</dbReference>
<dbReference type="EMBL" id="KZ613482">
    <property type="protein sequence ID" value="PMD21210.1"/>
    <property type="molecule type" value="Genomic_DNA"/>
</dbReference>
<feature type="transmembrane region" description="Helical" evidence="7">
    <location>
        <begin position="44"/>
        <end position="67"/>
    </location>
</feature>
<proteinExistence type="inferred from homology"/>
<evidence type="ECO:0000256" key="4">
    <source>
        <dbReference type="ARBA" id="ARBA00023136"/>
    </source>
</evidence>
<gene>
    <name evidence="9" type="ORF">NA56DRAFT_703896</name>
</gene>
<dbReference type="STRING" id="1745343.A0A2J6Q4J2"/>